<proteinExistence type="predicted"/>
<sequence>MPFQPLPGDQPSCTVQCPACGHRWLVYQQQLGLLGPCPVCGAARPRSMGSVVPGSGRQVSFGSFRSLLDEPRLLTLIGQALRLSPLDGERFVDAQGREVPLEDIHYALQGNAEWQGTLYNLHMSRAH</sequence>
<dbReference type="RefSeq" id="WP_345446542.1">
    <property type="nucleotide sequence ID" value="NZ_BAABQU010000046.1"/>
</dbReference>
<keyword evidence="2" id="KW-1185">Reference proteome</keyword>
<dbReference type="EMBL" id="BAABQU010000046">
    <property type="protein sequence ID" value="GAA5441343.1"/>
    <property type="molecule type" value="Genomic_DNA"/>
</dbReference>
<comment type="caution">
    <text evidence="1">The sequence shown here is derived from an EMBL/GenBank/DDBJ whole genome shotgun (WGS) entry which is preliminary data.</text>
</comment>
<evidence type="ECO:0000313" key="1">
    <source>
        <dbReference type="EMBL" id="GAA5441343.1"/>
    </source>
</evidence>
<gene>
    <name evidence="1" type="ORF">Dcae01_02879</name>
</gene>
<evidence type="ECO:0000313" key="2">
    <source>
        <dbReference type="Proteomes" id="UP001423409"/>
    </source>
</evidence>
<dbReference type="Proteomes" id="UP001423409">
    <property type="component" value="Unassembled WGS sequence"/>
</dbReference>
<accession>A0ABP9UF34</accession>
<organism evidence="1 2">
    <name type="scientific">Deinococcus caeni</name>
    <dbReference type="NCBI Taxonomy" id="569127"/>
    <lineage>
        <taxon>Bacteria</taxon>
        <taxon>Thermotogati</taxon>
        <taxon>Deinococcota</taxon>
        <taxon>Deinococci</taxon>
        <taxon>Deinococcales</taxon>
        <taxon>Deinococcaceae</taxon>
        <taxon>Deinococcus</taxon>
    </lineage>
</organism>
<protein>
    <submittedName>
        <fullName evidence="1">Uncharacterized protein</fullName>
    </submittedName>
</protein>
<name>A0ABP9UF34_9DEIO</name>
<reference evidence="1 2" key="1">
    <citation type="submission" date="2024-02" db="EMBL/GenBank/DDBJ databases">
        <title>Deinococcus caeni NBRC 101312.</title>
        <authorList>
            <person name="Ichikawa N."/>
            <person name="Katano-Makiyama Y."/>
            <person name="Hidaka K."/>
        </authorList>
    </citation>
    <scope>NUCLEOTIDE SEQUENCE [LARGE SCALE GENOMIC DNA]</scope>
    <source>
        <strain evidence="1 2">NBRC 101312</strain>
    </source>
</reference>